<evidence type="ECO:0000313" key="5">
    <source>
        <dbReference type="Proteomes" id="UP001239167"/>
    </source>
</evidence>
<proteinExistence type="predicted"/>
<keyword evidence="4" id="KW-0966">Cell projection</keyword>
<organism evidence="4 5">
    <name type="scientific">Pectinatus haikarae</name>
    <dbReference type="NCBI Taxonomy" id="349096"/>
    <lineage>
        <taxon>Bacteria</taxon>
        <taxon>Bacillati</taxon>
        <taxon>Bacillota</taxon>
        <taxon>Negativicutes</taxon>
        <taxon>Selenomonadales</taxon>
        <taxon>Selenomonadaceae</taxon>
        <taxon>Pectinatus</taxon>
    </lineage>
</organism>
<name>A0ABT9Y7H0_9FIRM</name>
<keyword evidence="5" id="KW-1185">Reference proteome</keyword>
<dbReference type="RefSeq" id="WP_307223898.1">
    <property type="nucleotide sequence ID" value="NZ_CP116940.1"/>
</dbReference>
<keyword evidence="2" id="KW-0472">Membrane</keyword>
<keyword evidence="2" id="KW-0812">Transmembrane</keyword>
<dbReference type="SUPFAM" id="SSF158791">
    <property type="entry name" value="MgtE N-terminal domain-like"/>
    <property type="match status" value="1"/>
</dbReference>
<reference evidence="4 5" key="1">
    <citation type="submission" date="2023-07" db="EMBL/GenBank/DDBJ databases">
        <title>Genomic Encyclopedia of Type Strains, Phase IV (KMG-IV): sequencing the most valuable type-strain genomes for metagenomic binning, comparative biology and taxonomic classification.</title>
        <authorList>
            <person name="Goeker M."/>
        </authorList>
    </citation>
    <scope>NUCLEOTIDE SEQUENCE [LARGE SCALE GENOMIC DNA]</scope>
    <source>
        <strain evidence="4 5">DSM 16980</strain>
    </source>
</reference>
<dbReference type="Proteomes" id="UP001239167">
    <property type="component" value="Unassembled WGS sequence"/>
</dbReference>
<dbReference type="EMBL" id="JAUSUE010000009">
    <property type="protein sequence ID" value="MDQ0203778.1"/>
    <property type="molecule type" value="Genomic_DNA"/>
</dbReference>
<keyword evidence="2" id="KW-1133">Transmembrane helix</keyword>
<accession>A0ABT9Y7H0</accession>
<feature type="region of interest" description="Disordered" evidence="1">
    <location>
        <begin position="89"/>
        <end position="128"/>
    </location>
</feature>
<feature type="region of interest" description="Disordered" evidence="1">
    <location>
        <begin position="1"/>
        <end position="27"/>
    </location>
</feature>
<feature type="transmembrane region" description="Helical" evidence="2">
    <location>
        <begin position="38"/>
        <end position="58"/>
    </location>
</feature>
<evidence type="ECO:0000313" key="4">
    <source>
        <dbReference type="EMBL" id="MDQ0203778.1"/>
    </source>
</evidence>
<evidence type="ECO:0000256" key="1">
    <source>
        <dbReference type="SAM" id="MobiDB-lite"/>
    </source>
</evidence>
<feature type="compositionally biased region" description="Low complexity" evidence="1">
    <location>
        <begin position="108"/>
        <end position="120"/>
    </location>
</feature>
<comment type="caution">
    <text evidence="4">The sequence shown here is derived from an EMBL/GenBank/DDBJ whole genome shotgun (WGS) entry which is preliminary data.</text>
</comment>
<feature type="compositionally biased region" description="Polar residues" evidence="1">
    <location>
        <begin position="1"/>
        <end position="16"/>
    </location>
</feature>
<keyword evidence="4" id="KW-0282">Flagellum</keyword>
<keyword evidence="4" id="KW-0969">Cilium</keyword>
<dbReference type="Pfam" id="PF03448">
    <property type="entry name" value="MgtE_N"/>
    <property type="match status" value="1"/>
</dbReference>
<sequence>MAKSTAGTVNKQTVKNQRADQKNAQENTKPKKALWKKILIVILIILLLFGGFFLGIYLRILDTNKLNTSLHLYDWPVIGQNFVKPDEEAAQTEKAQVDVGSKGGSSVANAAQAENPAAAQSKPVSLTKKQLDEQKKTREAEINKRVGKLSRIYAQMDPQKAAAILAPLDDNVVGSILQKMDDARSAKVMENFDTTRAAQITQLLYNGITPPTLPQLDQAEKATTVQNQ</sequence>
<evidence type="ECO:0000256" key="2">
    <source>
        <dbReference type="SAM" id="Phobius"/>
    </source>
</evidence>
<feature type="domain" description="Magnesium transporter MgtE intracellular" evidence="3">
    <location>
        <begin position="151"/>
        <end position="222"/>
    </location>
</feature>
<gene>
    <name evidence="4" type="ORF">J2S01_001497</name>
</gene>
<dbReference type="InterPro" id="IPR006668">
    <property type="entry name" value="Mg_transptr_MgtE_intracell_dom"/>
</dbReference>
<protein>
    <submittedName>
        <fullName evidence="4">Flagellar motility protein MotE (MotC chaperone)</fullName>
    </submittedName>
</protein>
<evidence type="ECO:0000259" key="3">
    <source>
        <dbReference type="Pfam" id="PF03448"/>
    </source>
</evidence>